<keyword evidence="2" id="KW-0813">Transport</keyword>
<dbReference type="PANTHER" id="PTHR23528">
    <property type="match status" value="1"/>
</dbReference>
<dbReference type="PROSITE" id="PS50850">
    <property type="entry name" value="MFS"/>
    <property type="match status" value="1"/>
</dbReference>
<feature type="domain" description="Major facilitator superfamily (MFS) profile" evidence="7">
    <location>
        <begin position="29"/>
        <end position="425"/>
    </location>
</feature>
<feature type="transmembrane region" description="Helical" evidence="6">
    <location>
        <begin position="26"/>
        <end position="47"/>
    </location>
</feature>
<keyword evidence="5 6" id="KW-0472">Membrane</keyword>
<comment type="subcellular location">
    <subcellularLocation>
        <location evidence="1">Cell membrane</location>
        <topology evidence="1">Multi-pass membrane protein</topology>
    </subcellularLocation>
</comment>
<protein>
    <submittedName>
        <fullName evidence="8">MFS transporter</fullName>
    </submittedName>
</protein>
<organism evidence="8 9">
    <name type="scientific">Latilactobacillus sakei</name>
    <name type="common">Lactobacillus sakei</name>
    <dbReference type="NCBI Taxonomy" id="1599"/>
    <lineage>
        <taxon>Bacteria</taxon>
        <taxon>Bacillati</taxon>
        <taxon>Bacillota</taxon>
        <taxon>Bacilli</taxon>
        <taxon>Lactobacillales</taxon>
        <taxon>Lactobacillaceae</taxon>
        <taxon>Latilactobacillus</taxon>
    </lineage>
</organism>
<reference evidence="8" key="1">
    <citation type="submission" date="2023-04" db="EMBL/GenBank/DDBJ databases">
        <title>Novel strain of Lactilactobacillus sakei and use thereof.</title>
        <authorList>
            <person name="Kim S.Y."/>
        </authorList>
    </citation>
    <scope>NUCLEOTIDE SEQUENCE</scope>
    <source>
        <strain evidence="8">HUP1</strain>
    </source>
</reference>
<accession>A0AAF0K413</accession>
<dbReference type="InterPro" id="IPR036259">
    <property type="entry name" value="MFS_trans_sf"/>
</dbReference>
<dbReference type="SUPFAM" id="SSF103473">
    <property type="entry name" value="MFS general substrate transporter"/>
    <property type="match status" value="1"/>
</dbReference>
<sequence length="425" mass="46080">MAKTNQAEIDIANANAKVKDEQQPKLPWMFSWAMFLAPMVWYGPNIAVRNTLIPQLFGQIDPANKVWAFGIISAAATFTGAITNLLFGAFSDVTRSRWGSRKPYITIGTLVMAAMMVIIANSASVMTIIFLWIICAAGENAVAASIYAQISDRVAPKWRGTASTFYGVGFTISQQAFTILAAQFLGNIKFGIYAMALISVILGIVHLLLAKEPSNLDEPKISINKETFAKYFFFPTKGARDFYLALFAKFFMVVGSTIITTYTLFIFTDYMGVTNQQAGKSISIFSTLMLVFGVIFALISGPLADRAKRVKMPVLFAIFLLGFAALFPLFIAHPWAMYAYAVFAAIGNGIFNSVDGALNLNVLPSSDTAGKDLGLINLANTLSQMIGALAASAIVSTMGYQKIFLVAIILELIGAALIAMIRSVK</sequence>
<evidence type="ECO:0000313" key="9">
    <source>
        <dbReference type="Proteomes" id="UP001179858"/>
    </source>
</evidence>
<dbReference type="EMBL" id="CP122959">
    <property type="protein sequence ID" value="WGI19084.1"/>
    <property type="molecule type" value="Genomic_DNA"/>
</dbReference>
<feature type="transmembrane region" description="Helical" evidence="6">
    <location>
        <begin position="103"/>
        <end position="123"/>
    </location>
</feature>
<feature type="transmembrane region" description="Helical" evidence="6">
    <location>
        <begin position="282"/>
        <end position="300"/>
    </location>
</feature>
<dbReference type="GO" id="GO:0022857">
    <property type="term" value="F:transmembrane transporter activity"/>
    <property type="evidence" value="ECO:0007669"/>
    <property type="project" value="InterPro"/>
</dbReference>
<evidence type="ECO:0000313" key="8">
    <source>
        <dbReference type="EMBL" id="WGI19084.1"/>
    </source>
</evidence>
<feature type="transmembrane region" description="Helical" evidence="6">
    <location>
        <begin position="312"/>
        <end position="331"/>
    </location>
</feature>
<dbReference type="InterPro" id="IPR011701">
    <property type="entry name" value="MFS"/>
</dbReference>
<feature type="transmembrane region" description="Helical" evidence="6">
    <location>
        <begin position="190"/>
        <end position="210"/>
    </location>
</feature>
<keyword evidence="3 6" id="KW-0812">Transmembrane</keyword>
<feature type="transmembrane region" description="Helical" evidence="6">
    <location>
        <begin position="403"/>
        <end position="421"/>
    </location>
</feature>
<name>A0AAF0K413_LATSK</name>
<dbReference type="Proteomes" id="UP001179858">
    <property type="component" value="Chromosome"/>
</dbReference>
<feature type="transmembrane region" description="Helical" evidence="6">
    <location>
        <begin position="242"/>
        <end position="267"/>
    </location>
</feature>
<evidence type="ECO:0000256" key="6">
    <source>
        <dbReference type="SAM" id="Phobius"/>
    </source>
</evidence>
<feature type="transmembrane region" description="Helical" evidence="6">
    <location>
        <begin position="67"/>
        <end position="91"/>
    </location>
</feature>
<evidence type="ECO:0000256" key="1">
    <source>
        <dbReference type="ARBA" id="ARBA00004651"/>
    </source>
</evidence>
<feature type="transmembrane region" description="Helical" evidence="6">
    <location>
        <begin position="162"/>
        <end position="184"/>
    </location>
</feature>
<evidence type="ECO:0000256" key="2">
    <source>
        <dbReference type="ARBA" id="ARBA00022448"/>
    </source>
</evidence>
<dbReference type="RefSeq" id="WP_280102839.1">
    <property type="nucleotide sequence ID" value="NZ_CP122959.1"/>
</dbReference>
<evidence type="ECO:0000256" key="5">
    <source>
        <dbReference type="ARBA" id="ARBA00023136"/>
    </source>
</evidence>
<dbReference type="GO" id="GO:0005886">
    <property type="term" value="C:plasma membrane"/>
    <property type="evidence" value="ECO:0007669"/>
    <property type="project" value="UniProtKB-SubCell"/>
</dbReference>
<evidence type="ECO:0000259" key="7">
    <source>
        <dbReference type="PROSITE" id="PS50850"/>
    </source>
</evidence>
<keyword evidence="4 6" id="KW-1133">Transmembrane helix</keyword>
<dbReference type="InterPro" id="IPR020846">
    <property type="entry name" value="MFS_dom"/>
</dbReference>
<proteinExistence type="predicted"/>
<evidence type="ECO:0000256" key="4">
    <source>
        <dbReference type="ARBA" id="ARBA00022989"/>
    </source>
</evidence>
<feature type="transmembrane region" description="Helical" evidence="6">
    <location>
        <begin position="129"/>
        <end position="150"/>
    </location>
</feature>
<dbReference type="AlphaFoldDB" id="A0AAF0K413"/>
<dbReference type="PANTHER" id="PTHR23528:SF1">
    <property type="entry name" value="MAJOR FACILITATOR SUPERFAMILY (MFS) PROFILE DOMAIN-CONTAINING PROTEIN"/>
    <property type="match status" value="1"/>
</dbReference>
<dbReference type="Gene3D" id="1.20.1250.20">
    <property type="entry name" value="MFS general substrate transporter like domains"/>
    <property type="match status" value="2"/>
</dbReference>
<gene>
    <name evidence="8" type="ORF">QBD03_10195</name>
</gene>
<feature type="transmembrane region" description="Helical" evidence="6">
    <location>
        <begin position="375"/>
        <end position="397"/>
    </location>
</feature>
<evidence type="ECO:0000256" key="3">
    <source>
        <dbReference type="ARBA" id="ARBA00022692"/>
    </source>
</evidence>
<dbReference type="Pfam" id="PF07690">
    <property type="entry name" value="MFS_1"/>
    <property type="match status" value="1"/>
</dbReference>